<reference evidence="1" key="1">
    <citation type="journal article" date="2020" name="Stud. Mycol.">
        <title>101 Dothideomycetes genomes: a test case for predicting lifestyles and emergence of pathogens.</title>
        <authorList>
            <person name="Haridas S."/>
            <person name="Albert R."/>
            <person name="Binder M."/>
            <person name="Bloem J."/>
            <person name="Labutti K."/>
            <person name="Salamov A."/>
            <person name="Andreopoulos B."/>
            <person name="Baker S."/>
            <person name="Barry K."/>
            <person name="Bills G."/>
            <person name="Bluhm B."/>
            <person name="Cannon C."/>
            <person name="Castanera R."/>
            <person name="Culley D."/>
            <person name="Daum C."/>
            <person name="Ezra D."/>
            <person name="Gonzalez J."/>
            <person name="Henrissat B."/>
            <person name="Kuo A."/>
            <person name="Liang C."/>
            <person name="Lipzen A."/>
            <person name="Lutzoni F."/>
            <person name="Magnuson J."/>
            <person name="Mondo S."/>
            <person name="Nolan M."/>
            <person name="Ohm R."/>
            <person name="Pangilinan J."/>
            <person name="Park H.-J."/>
            <person name="Ramirez L."/>
            <person name="Alfaro M."/>
            <person name="Sun H."/>
            <person name="Tritt A."/>
            <person name="Yoshinaga Y."/>
            <person name="Zwiers L.-H."/>
            <person name="Turgeon B."/>
            <person name="Goodwin S."/>
            <person name="Spatafora J."/>
            <person name="Crous P."/>
            <person name="Grigoriev I."/>
        </authorList>
    </citation>
    <scope>NUCLEOTIDE SEQUENCE</scope>
    <source>
        <strain evidence="1">CBS 109.77</strain>
    </source>
</reference>
<dbReference type="InterPro" id="IPR036390">
    <property type="entry name" value="WH_DNA-bd_sf"/>
</dbReference>
<evidence type="ECO:0008006" key="3">
    <source>
        <dbReference type="Google" id="ProtNLM"/>
    </source>
</evidence>
<accession>A0A6A6XRY3</accession>
<sequence length="100" mass="11404">MPLTDPQRPIVLAHTQRLLSTRDYPKTICPSEVARAFSAAELQMLNARSWRDAMEHVREVLWELREEGKVEILQRGEVLGDDVGLGDVRGPIRVRGKKED</sequence>
<keyword evidence="2" id="KW-1185">Reference proteome</keyword>
<dbReference type="SUPFAM" id="SSF46785">
    <property type="entry name" value="Winged helix' DNA-binding domain"/>
    <property type="match status" value="1"/>
</dbReference>
<dbReference type="OrthoDB" id="2563170at2759"/>
<evidence type="ECO:0000313" key="2">
    <source>
        <dbReference type="Proteomes" id="UP000799757"/>
    </source>
</evidence>
<organism evidence="1 2">
    <name type="scientific">Melanomma pulvis-pyrius CBS 109.77</name>
    <dbReference type="NCBI Taxonomy" id="1314802"/>
    <lineage>
        <taxon>Eukaryota</taxon>
        <taxon>Fungi</taxon>
        <taxon>Dikarya</taxon>
        <taxon>Ascomycota</taxon>
        <taxon>Pezizomycotina</taxon>
        <taxon>Dothideomycetes</taxon>
        <taxon>Pleosporomycetidae</taxon>
        <taxon>Pleosporales</taxon>
        <taxon>Melanommataceae</taxon>
        <taxon>Melanomma</taxon>
    </lineage>
</organism>
<dbReference type="Proteomes" id="UP000799757">
    <property type="component" value="Unassembled WGS sequence"/>
</dbReference>
<dbReference type="EMBL" id="MU001777">
    <property type="protein sequence ID" value="KAF2798765.1"/>
    <property type="molecule type" value="Genomic_DNA"/>
</dbReference>
<proteinExistence type="predicted"/>
<evidence type="ECO:0000313" key="1">
    <source>
        <dbReference type="EMBL" id="KAF2798765.1"/>
    </source>
</evidence>
<dbReference type="InterPro" id="IPR036388">
    <property type="entry name" value="WH-like_DNA-bd_sf"/>
</dbReference>
<dbReference type="Gene3D" id="1.10.10.10">
    <property type="entry name" value="Winged helix-like DNA-binding domain superfamily/Winged helix DNA-binding domain"/>
    <property type="match status" value="1"/>
</dbReference>
<protein>
    <recommendedName>
        <fullName evidence="3">DUF3253 domain-containing protein</fullName>
    </recommendedName>
</protein>
<dbReference type="InterPro" id="IPR021660">
    <property type="entry name" value="DUF3253"/>
</dbReference>
<dbReference type="Pfam" id="PF11625">
    <property type="entry name" value="DUF3253"/>
    <property type="match status" value="1"/>
</dbReference>
<name>A0A6A6XRY3_9PLEO</name>
<gene>
    <name evidence="1" type="ORF">K505DRAFT_232559</name>
</gene>
<dbReference type="AlphaFoldDB" id="A0A6A6XRY3"/>